<keyword evidence="2" id="KW-1185">Reference proteome</keyword>
<dbReference type="AlphaFoldDB" id="A0AAV7P210"/>
<proteinExistence type="predicted"/>
<dbReference type="EMBL" id="JANPWB010000012">
    <property type="protein sequence ID" value="KAJ1120663.1"/>
    <property type="molecule type" value="Genomic_DNA"/>
</dbReference>
<reference evidence="1" key="1">
    <citation type="journal article" date="2022" name="bioRxiv">
        <title>Sequencing and chromosome-scale assembly of the giantPleurodeles waltlgenome.</title>
        <authorList>
            <person name="Brown T."/>
            <person name="Elewa A."/>
            <person name="Iarovenko S."/>
            <person name="Subramanian E."/>
            <person name="Araus A.J."/>
            <person name="Petzold A."/>
            <person name="Susuki M."/>
            <person name="Suzuki K.-i.T."/>
            <person name="Hayashi T."/>
            <person name="Toyoda A."/>
            <person name="Oliveira C."/>
            <person name="Osipova E."/>
            <person name="Leigh N.D."/>
            <person name="Simon A."/>
            <person name="Yun M.H."/>
        </authorList>
    </citation>
    <scope>NUCLEOTIDE SEQUENCE</scope>
    <source>
        <strain evidence="1">20211129_DDA</strain>
        <tissue evidence="1">Liver</tissue>
    </source>
</reference>
<organism evidence="1 2">
    <name type="scientific">Pleurodeles waltl</name>
    <name type="common">Iberian ribbed newt</name>
    <dbReference type="NCBI Taxonomy" id="8319"/>
    <lineage>
        <taxon>Eukaryota</taxon>
        <taxon>Metazoa</taxon>
        <taxon>Chordata</taxon>
        <taxon>Craniata</taxon>
        <taxon>Vertebrata</taxon>
        <taxon>Euteleostomi</taxon>
        <taxon>Amphibia</taxon>
        <taxon>Batrachia</taxon>
        <taxon>Caudata</taxon>
        <taxon>Salamandroidea</taxon>
        <taxon>Salamandridae</taxon>
        <taxon>Pleurodelinae</taxon>
        <taxon>Pleurodeles</taxon>
    </lineage>
</organism>
<dbReference type="Proteomes" id="UP001066276">
    <property type="component" value="Chromosome 8"/>
</dbReference>
<evidence type="ECO:0000313" key="1">
    <source>
        <dbReference type="EMBL" id="KAJ1120663.1"/>
    </source>
</evidence>
<protein>
    <submittedName>
        <fullName evidence="1">Uncharacterized protein</fullName>
    </submittedName>
</protein>
<evidence type="ECO:0000313" key="2">
    <source>
        <dbReference type="Proteomes" id="UP001066276"/>
    </source>
</evidence>
<sequence>MCPGGLVEDARAASEGLVEDARAANEVQDGCWVTSSSKRGVITSTTLQHRQCDVVLYAAGGLVEDARAASEGLVEDARAANEVQDGCWVTSSSKRGVITSTTLQHRQCDVVLYAAGGLVEDARAASEGLVEDARAANEVQDGCWVTSSSKRGVITSTTLQHRQCDVVLYAAGNHGNAVTRHTKEVNRISFGTTARLCRQRDRVV</sequence>
<comment type="caution">
    <text evidence="1">The sequence shown here is derived from an EMBL/GenBank/DDBJ whole genome shotgun (WGS) entry which is preliminary data.</text>
</comment>
<name>A0AAV7P210_PLEWA</name>
<accession>A0AAV7P210</accession>
<gene>
    <name evidence="1" type="ORF">NDU88_008825</name>
</gene>